<dbReference type="Gene3D" id="3.30.70.1710">
    <property type="match status" value="1"/>
</dbReference>
<dbReference type="CDD" id="cd07045">
    <property type="entry name" value="BMC_CcmK_like"/>
    <property type="match status" value="1"/>
</dbReference>
<accession>A0A517XI43</accession>
<dbReference type="InterPro" id="IPR037233">
    <property type="entry name" value="CcmK-like_sf"/>
</dbReference>
<evidence type="ECO:0000256" key="2">
    <source>
        <dbReference type="ARBA" id="ARBA00024322"/>
    </source>
</evidence>
<evidence type="ECO:0000256" key="3">
    <source>
        <dbReference type="ARBA" id="ARBA00024446"/>
    </source>
</evidence>
<feature type="domain" description="BMC" evidence="4">
    <location>
        <begin position="7"/>
        <end position="91"/>
    </location>
</feature>
<name>A0A3D3RAB8_9PLAN</name>
<dbReference type="Proteomes" id="UP000322887">
    <property type="component" value="Chromosome"/>
</dbReference>
<keyword evidence="3" id="KW-1283">Bacterial microcompartment</keyword>
<dbReference type="EMBL" id="CP042910">
    <property type="protein sequence ID" value="QEG19199.1"/>
    <property type="molecule type" value="Genomic_DNA"/>
</dbReference>
<evidence type="ECO:0000313" key="6">
    <source>
        <dbReference type="EMBL" id="QEG19199.1"/>
    </source>
</evidence>
<protein>
    <submittedName>
        <fullName evidence="5">BMC domain-containing protein</fullName>
    </submittedName>
    <submittedName>
        <fullName evidence="6">Propanediol utilization protein PduA</fullName>
    </submittedName>
</protein>
<comment type="subcellular location">
    <subcellularLocation>
        <location evidence="2">Bacterial microcompartment</location>
    </subcellularLocation>
</comment>
<dbReference type="GeneID" id="98649536"/>
<reference evidence="6 8" key="2">
    <citation type="submission" date="2019-08" db="EMBL/GenBank/DDBJ databases">
        <title>Deep-cultivation of Planctomycetes and their phenomic and genomic characterization uncovers novel biology.</title>
        <authorList>
            <person name="Wiegand S."/>
            <person name="Jogler M."/>
            <person name="Boedeker C."/>
            <person name="Pinto D."/>
            <person name="Vollmers J."/>
            <person name="Rivas-Marin E."/>
            <person name="Kohn T."/>
            <person name="Peeters S.H."/>
            <person name="Heuer A."/>
            <person name="Rast P."/>
            <person name="Oberbeckmann S."/>
            <person name="Bunk B."/>
            <person name="Jeske O."/>
            <person name="Meyerdierks A."/>
            <person name="Storesund J.E."/>
            <person name="Kallscheuer N."/>
            <person name="Luecker S."/>
            <person name="Lage O.M."/>
            <person name="Pohl T."/>
            <person name="Merkel B.J."/>
            <person name="Hornburger P."/>
            <person name="Mueller R.-W."/>
            <person name="Bruemmer F."/>
            <person name="Labrenz M."/>
            <person name="Spormann A.M."/>
            <person name="Op den Camp H."/>
            <person name="Overmann J."/>
            <person name="Amann R."/>
            <person name="Jetten M.S.M."/>
            <person name="Mascher T."/>
            <person name="Medema M.H."/>
            <person name="Devos D.P."/>
            <person name="Kaster A.-K."/>
            <person name="Ovreas L."/>
            <person name="Rohde M."/>
            <person name="Galperin M.Y."/>
            <person name="Jogler C."/>
        </authorList>
    </citation>
    <scope>NUCLEOTIDE SEQUENCE [LARGE SCALE GENOMIC DNA]</scope>
    <source>
        <strain evidence="6 8">DSM 8797</strain>
    </source>
</reference>
<dbReference type="SUPFAM" id="SSF143414">
    <property type="entry name" value="CcmK-like"/>
    <property type="match status" value="1"/>
</dbReference>
<dbReference type="Pfam" id="PF00936">
    <property type="entry name" value="BMC"/>
    <property type="match status" value="1"/>
</dbReference>
<keyword evidence="8" id="KW-1185">Reference proteome</keyword>
<dbReference type="PANTHER" id="PTHR33941">
    <property type="entry name" value="PROPANEDIOL UTILIZATION PROTEIN PDUA"/>
    <property type="match status" value="1"/>
</dbReference>
<dbReference type="Proteomes" id="UP000263642">
    <property type="component" value="Unassembled WGS sequence"/>
</dbReference>
<dbReference type="EMBL" id="DQAY01000115">
    <property type="protein sequence ID" value="HCO25032.1"/>
    <property type="molecule type" value="Genomic_DNA"/>
</dbReference>
<comment type="similarity">
    <text evidence="1">Belongs to the bacterial microcompartments protein family. CsoS1 subfamily.</text>
</comment>
<reference evidence="5 7" key="1">
    <citation type="journal article" date="2018" name="Nat. Biotechnol.">
        <title>A standardized bacterial taxonomy based on genome phylogeny substantially revises the tree of life.</title>
        <authorList>
            <person name="Parks D.H."/>
            <person name="Chuvochina M."/>
            <person name="Waite D.W."/>
            <person name="Rinke C."/>
            <person name="Skarshewski A."/>
            <person name="Chaumeil P.A."/>
            <person name="Hugenholtz P."/>
        </authorList>
    </citation>
    <scope>NUCLEOTIDE SEQUENCE [LARGE SCALE GENOMIC DNA]</scope>
    <source>
        <strain evidence="5">UBA9375</strain>
    </source>
</reference>
<evidence type="ECO:0000313" key="8">
    <source>
        <dbReference type="Proteomes" id="UP000322887"/>
    </source>
</evidence>
<evidence type="ECO:0000313" key="5">
    <source>
        <dbReference type="EMBL" id="HCO25032.1"/>
    </source>
</evidence>
<dbReference type="RefSeq" id="WP_002647079.1">
    <property type="nucleotide sequence ID" value="NZ_CAXAST010000006.1"/>
</dbReference>
<dbReference type="PROSITE" id="PS01139">
    <property type="entry name" value="BMC_1"/>
    <property type="match status" value="1"/>
</dbReference>
<evidence type="ECO:0000313" key="7">
    <source>
        <dbReference type="Proteomes" id="UP000263642"/>
    </source>
</evidence>
<dbReference type="InterPro" id="IPR020808">
    <property type="entry name" value="Bact_microcomp_CS"/>
</dbReference>
<dbReference type="InterPro" id="IPR050575">
    <property type="entry name" value="BMC_shell"/>
</dbReference>
<dbReference type="AlphaFoldDB" id="A0A3D3RAB8"/>
<dbReference type="InterPro" id="IPR044872">
    <property type="entry name" value="CcmK/CsoS1_BMC"/>
</dbReference>
<gene>
    <name evidence="6" type="primary">pduA</name>
    <name evidence="5" type="ORF">DIT97_19140</name>
    <name evidence="6" type="ORF">GmarT_50960</name>
</gene>
<dbReference type="GO" id="GO:0031469">
    <property type="term" value="C:bacterial microcompartment"/>
    <property type="evidence" value="ECO:0007669"/>
    <property type="project" value="UniProtKB-SubCell"/>
</dbReference>
<dbReference type="PANTHER" id="PTHR33941:SF11">
    <property type="entry name" value="BACTERIAL MICROCOMPARTMENT SHELL PROTEIN PDUJ"/>
    <property type="match status" value="1"/>
</dbReference>
<sequence length="98" mass="9858">MAKAMEALGMVETKGLISLIEAADAMLKAANVQMIGWEKVGSGLVTGFVVGDVAAVKAAVDAGAAAASKVGEVVSVQVIPRPHEELASVLPKTAAKKS</sequence>
<accession>A0A3D3RAB8</accession>
<organism evidence="5 7">
    <name type="scientific">Gimesia maris</name>
    <dbReference type="NCBI Taxonomy" id="122"/>
    <lineage>
        <taxon>Bacteria</taxon>
        <taxon>Pseudomonadati</taxon>
        <taxon>Planctomycetota</taxon>
        <taxon>Planctomycetia</taxon>
        <taxon>Planctomycetales</taxon>
        <taxon>Planctomycetaceae</taxon>
        <taxon>Gimesia</taxon>
    </lineage>
</organism>
<evidence type="ECO:0000259" key="4">
    <source>
        <dbReference type="PROSITE" id="PS51930"/>
    </source>
</evidence>
<proteinExistence type="inferred from homology"/>
<dbReference type="InterPro" id="IPR000249">
    <property type="entry name" value="BMC_dom"/>
</dbReference>
<dbReference type="PROSITE" id="PS51930">
    <property type="entry name" value="BMC_2"/>
    <property type="match status" value="1"/>
</dbReference>
<dbReference type="SMART" id="SM00877">
    <property type="entry name" value="BMC"/>
    <property type="match status" value="1"/>
</dbReference>
<evidence type="ECO:0000256" key="1">
    <source>
        <dbReference type="ARBA" id="ARBA00023780"/>
    </source>
</evidence>